<accession>A0A7S2RIN2</accession>
<dbReference type="Gene3D" id="3.80.10.10">
    <property type="entry name" value="Ribonuclease Inhibitor"/>
    <property type="match status" value="1"/>
</dbReference>
<keyword evidence="2" id="KW-0677">Repeat</keyword>
<organism evidence="3">
    <name type="scientific">Mucochytrium quahogii</name>
    <dbReference type="NCBI Taxonomy" id="96639"/>
    <lineage>
        <taxon>Eukaryota</taxon>
        <taxon>Sar</taxon>
        <taxon>Stramenopiles</taxon>
        <taxon>Bigyra</taxon>
        <taxon>Labyrinthulomycetes</taxon>
        <taxon>Thraustochytrida</taxon>
        <taxon>Thraustochytriidae</taxon>
        <taxon>Mucochytrium</taxon>
    </lineage>
</organism>
<protein>
    <submittedName>
        <fullName evidence="3">Uncharacterized protein</fullName>
    </submittedName>
</protein>
<dbReference type="InterPro" id="IPR001611">
    <property type="entry name" value="Leu-rich_rpt"/>
</dbReference>
<dbReference type="GO" id="GO:0005737">
    <property type="term" value="C:cytoplasm"/>
    <property type="evidence" value="ECO:0007669"/>
    <property type="project" value="TreeGrafter"/>
</dbReference>
<sequence>MFVKKDSRKIKEILQDPEDERTSLYLSRRKNEFPNGQIANILTRPAQVEALAPNLEHMSLYNCGLSSLRGIGNLEPCSKLITLDIGRNNLYDLPDELSQLRSLQSLIAEDNHFTEIPTAVYLLENLAILKLSGNKIKSVSPALGKLVKMKTLCLDNNEIAQVPNEIGEMVLLRELNLRANKLESVPRELGNLQCLETLILSSNQLTSFLGEAELERLRGLKKLLLNGNNLEIFPQGLLHLSSCRISIANNNINEIPENVNSKIADINTFGQQKSSKD</sequence>
<dbReference type="SMART" id="SM00369">
    <property type="entry name" value="LRR_TYP"/>
    <property type="match status" value="6"/>
</dbReference>
<dbReference type="InterPro" id="IPR032675">
    <property type="entry name" value="LRR_dom_sf"/>
</dbReference>
<dbReference type="PANTHER" id="PTHR48051:SF54">
    <property type="entry name" value="LEUCINE-RICH REPEAT-CONTAINING PROTEIN"/>
    <property type="match status" value="1"/>
</dbReference>
<evidence type="ECO:0000313" key="3">
    <source>
        <dbReference type="EMBL" id="CAD9672237.1"/>
    </source>
</evidence>
<evidence type="ECO:0000256" key="2">
    <source>
        <dbReference type="ARBA" id="ARBA00022737"/>
    </source>
</evidence>
<name>A0A7S2RIN2_9STRA</name>
<dbReference type="PANTHER" id="PTHR48051">
    <property type="match status" value="1"/>
</dbReference>
<gene>
    <name evidence="3" type="ORF">QSP1433_LOCUS3867</name>
</gene>
<evidence type="ECO:0000256" key="1">
    <source>
        <dbReference type="ARBA" id="ARBA00022614"/>
    </source>
</evidence>
<dbReference type="SUPFAM" id="SSF52058">
    <property type="entry name" value="L domain-like"/>
    <property type="match status" value="1"/>
</dbReference>
<dbReference type="PROSITE" id="PS51450">
    <property type="entry name" value="LRR"/>
    <property type="match status" value="1"/>
</dbReference>
<dbReference type="AlphaFoldDB" id="A0A7S2RIN2"/>
<dbReference type="InterPro" id="IPR003591">
    <property type="entry name" value="Leu-rich_rpt_typical-subtyp"/>
</dbReference>
<keyword evidence="1" id="KW-0433">Leucine-rich repeat</keyword>
<dbReference type="Pfam" id="PF13855">
    <property type="entry name" value="LRR_8"/>
    <property type="match status" value="1"/>
</dbReference>
<dbReference type="EMBL" id="HBHK01006395">
    <property type="protein sequence ID" value="CAD9672237.1"/>
    <property type="molecule type" value="Transcribed_RNA"/>
</dbReference>
<proteinExistence type="predicted"/>
<reference evidence="3" key="1">
    <citation type="submission" date="2021-01" db="EMBL/GenBank/DDBJ databases">
        <authorList>
            <person name="Corre E."/>
            <person name="Pelletier E."/>
            <person name="Niang G."/>
            <person name="Scheremetjew M."/>
            <person name="Finn R."/>
            <person name="Kale V."/>
            <person name="Holt S."/>
            <person name="Cochrane G."/>
            <person name="Meng A."/>
            <person name="Brown T."/>
            <person name="Cohen L."/>
        </authorList>
    </citation>
    <scope>NUCLEOTIDE SEQUENCE</scope>
    <source>
        <strain evidence="3">NY070348D</strain>
    </source>
</reference>
<dbReference type="InterPro" id="IPR050216">
    <property type="entry name" value="LRR_domain-containing"/>
</dbReference>